<accession>A0A8X8A1J3</accession>
<name>A0A8X8A1J3_POPTO</name>
<feature type="region of interest" description="Disordered" evidence="1">
    <location>
        <begin position="1"/>
        <end position="24"/>
    </location>
</feature>
<evidence type="ECO:0000313" key="3">
    <source>
        <dbReference type="EMBL" id="KAG6776118.1"/>
    </source>
</evidence>
<keyword evidence="4" id="KW-1185">Reference proteome</keyword>
<dbReference type="EMBL" id="JAAWWB010000009">
    <property type="protein sequence ID" value="KAG6776118.1"/>
    <property type="molecule type" value="Genomic_DNA"/>
</dbReference>
<feature type="region of interest" description="Disordered" evidence="1">
    <location>
        <begin position="730"/>
        <end position="830"/>
    </location>
</feature>
<feature type="compositionally biased region" description="Polar residues" evidence="1">
    <location>
        <begin position="220"/>
        <end position="251"/>
    </location>
</feature>
<dbReference type="PANTHER" id="PTHR21669:SF28">
    <property type="entry name" value="YEMANUCLEIN"/>
    <property type="match status" value="1"/>
</dbReference>
<feature type="domain" description="Hpc2-related" evidence="2">
    <location>
        <begin position="124"/>
        <end position="166"/>
    </location>
</feature>
<feature type="region of interest" description="Disordered" evidence="1">
    <location>
        <begin position="159"/>
        <end position="356"/>
    </location>
</feature>
<feature type="compositionally biased region" description="Acidic residues" evidence="1">
    <location>
        <begin position="116"/>
        <end position="133"/>
    </location>
</feature>
<dbReference type="GO" id="GO:0006325">
    <property type="term" value="P:chromatin organization"/>
    <property type="evidence" value="ECO:0007669"/>
    <property type="project" value="TreeGrafter"/>
</dbReference>
<feature type="compositionally biased region" description="Polar residues" evidence="1">
    <location>
        <begin position="297"/>
        <end position="315"/>
    </location>
</feature>
<feature type="region of interest" description="Disordered" evidence="1">
    <location>
        <begin position="55"/>
        <end position="98"/>
    </location>
</feature>
<reference evidence="3" key="1">
    <citation type="journal article" date="2020" name="bioRxiv">
        <title>Hybrid origin of Populus tomentosa Carr. identified through genome sequencing and phylogenomic analysis.</title>
        <authorList>
            <person name="An X."/>
            <person name="Gao K."/>
            <person name="Chen Z."/>
            <person name="Li J."/>
            <person name="Yang X."/>
            <person name="Yang X."/>
            <person name="Zhou J."/>
            <person name="Guo T."/>
            <person name="Zhao T."/>
            <person name="Huang S."/>
            <person name="Miao D."/>
            <person name="Khan W.U."/>
            <person name="Rao P."/>
            <person name="Ye M."/>
            <person name="Lei B."/>
            <person name="Liao W."/>
            <person name="Wang J."/>
            <person name="Ji L."/>
            <person name="Li Y."/>
            <person name="Guo B."/>
            <person name="Mustafa N.S."/>
            <person name="Li S."/>
            <person name="Yun Q."/>
            <person name="Keller S.R."/>
            <person name="Mao J."/>
            <person name="Zhang R."/>
            <person name="Strauss S.H."/>
        </authorList>
    </citation>
    <scope>NUCLEOTIDE SEQUENCE</scope>
    <source>
        <strain evidence="3">GM15</strain>
        <tissue evidence="3">Leaf</tissue>
    </source>
</reference>
<evidence type="ECO:0000259" key="2">
    <source>
        <dbReference type="Pfam" id="PF08729"/>
    </source>
</evidence>
<feature type="compositionally biased region" description="Basic and acidic residues" evidence="1">
    <location>
        <begin position="778"/>
        <end position="794"/>
    </location>
</feature>
<dbReference type="Pfam" id="PF08729">
    <property type="entry name" value="HUN"/>
    <property type="match status" value="1"/>
</dbReference>
<organism evidence="3 4">
    <name type="scientific">Populus tomentosa</name>
    <name type="common">Chinese white poplar</name>
    <dbReference type="NCBI Taxonomy" id="118781"/>
    <lineage>
        <taxon>Eukaryota</taxon>
        <taxon>Viridiplantae</taxon>
        <taxon>Streptophyta</taxon>
        <taxon>Embryophyta</taxon>
        <taxon>Tracheophyta</taxon>
        <taxon>Spermatophyta</taxon>
        <taxon>Magnoliopsida</taxon>
        <taxon>eudicotyledons</taxon>
        <taxon>Gunneridae</taxon>
        <taxon>Pentapetalae</taxon>
        <taxon>rosids</taxon>
        <taxon>fabids</taxon>
        <taxon>Malpighiales</taxon>
        <taxon>Salicaceae</taxon>
        <taxon>Saliceae</taxon>
        <taxon>Populus</taxon>
    </lineage>
</organism>
<feature type="compositionally biased region" description="Gly residues" evidence="1">
    <location>
        <begin position="1"/>
        <end position="13"/>
    </location>
</feature>
<proteinExistence type="predicted"/>
<dbReference type="InterPro" id="IPR014840">
    <property type="entry name" value="HRD"/>
</dbReference>
<gene>
    <name evidence="3" type="ORF">POTOM_019622</name>
</gene>
<feature type="compositionally biased region" description="Basic and acidic residues" evidence="1">
    <location>
        <begin position="342"/>
        <end position="356"/>
    </location>
</feature>
<feature type="compositionally biased region" description="Low complexity" evidence="1">
    <location>
        <begin position="819"/>
        <end position="830"/>
    </location>
</feature>
<evidence type="ECO:0000313" key="4">
    <source>
        <dbReference type="Proteomes" id="UP000886885"/>
    </source>
</evidence>
<sequence>MEEGSSRGGGGGESSSSRLTPSYVKLGDRQIFTVELRPGETTFVSWKKLMKDANKVNSGSAPAAPDPPPVNAHPNLESRIAPAPVTENEVNDDPPPNRFSAVIEKIERLYTGKDSSDEEDLMDVPDDDQYDTEDSFIDDAELDEYFEVDNSAIKHDGFFVNRGKLERINEPPVVPNEKPKKRQRKDLLKAPNDSDDVRISNKLAKLGKSTVEKLAPPPGKNSSNLSQNLTMISEQYENVKFQSQSNSPGNSSKRKSAETKMKLDPSLSVRGSNGDAYASLAETKDIEKSKTGGLQPKNLTSKSNDAGGLSDSSNQKSHEKSSYVQPKLQTAKTVNNAEDLESSVRSKEKNGVRELPDLNLNISDGKIYTQAAKTSHVHRKDGSSVRPKSSILEKAIRELEKMVAESRPPAMENHETDTSAQAIKRRLPTEIKLKLAKVARLALYMEAAKKCKMFTFQWLQQASQGKMSKELLNRLMSILGHLIQLRTLKRNLKIMINTGLSVKQEKDDRFQQIKKEVAEIITTRIPSVESNALVQQAGASDDFQEIGSEEKGALKKKFSMDVVLEDKICDLYDLFVEGLDEDSGPQVRKLYVEVVLSFPQTCFVVLSFAKYILKDDIHFPQVICPPKLYYHQLLCPSGNLAQLWPSGLMDNHGIKRAICRAKERRRVVYCRNKDLEKMKNKKMLTLKQEEGVRAESGLVAQPHVQERVAMEMAGPVLALASKPVSNSAAASVRLPSPSANGLVVDKLKEKPKGSSSNSMDESKMGVDGAQTKKKVKRKPEQELDETHLRSEKLHPQSSGERNKSLKHASVLPPQKLNLPSTSPSSFEPSS</sequence>
<feature type="region of interest" description="Disordered" evidence="1">
    <location>
        <begin position="110"/>
        <end position="133"/>
    </location>
</feature>
<comment type="caution">
    <text evidence="3">The sequence shown here is derived from an EMBL/GenBank/DDBJ whole genome shotgun (WGS) entry which is preliminary data.</text>
</comment>
<dbReference type="GO" id="GO:0005634">
    <property type="term" value="C:nucleus"/>
    <property type="evidence" value="ECO:0007669"/>
    <property type="project" value="TreeGrafter"/>
</dbReference>
<evidence type="ECO:0000256" key="1">
    <source>
        <dbReference type="SAM" id="MobiDB-lite"/>
    </source>
</evidence>
<feature type="compositionally biased region" description="Polar residues" evidence="1">
    <location>
        <begin position="322"/>
        <end position="336"/>
    </location>
</feature>
<dbReference type="AlphaFoldDB" id="A0A8X8A1J3"/>
<protein>
    <recommendedName>
        <fullName evidence="2">Hpc2-related domain-containing protein</fullName>
    </recommendedName>
</protein>
<feature type="compositionally biased region" description="Basic and acidic residues" evidence="1">
    <location>
        <begin position="159"/>
        <end position="169"/>
    </location>
</feature>
<dbReference type="PANTHER" id="PTHR21669">
    <property type="entry name" value="CAPZ-INTERACTING PROTEIN AND RELATED PROTEINS"/>
    <property type="match status" value="1"/>
</dbReference>
<dbReference type="OrthoDB" id="68076at2759"/>
<dbReference type="Proteomes" id="UP000886885">
    <property type="component" value="Chromosome 5A"/>
</dbReference>